<evidence type="ECO:0000313" key="2">
    <source>
        <dbReference type="EMBL" id="SFF20648.1"/>
    </source>
</evidence>
<dbReference type="RefSeq" id="WP_093358531.1">
    <property type="nucleotide sequence ID" value="NZ_FNVB01000003.1"/>
</dbReference>
<dbReference type="Proteomes" id="UP000199690">
    <property type="component" value="Unassembled WGS sequence"/>
</dbReference>
<accession>A0A1H5ZMU4</accession>
<evidence type="ECO:0000313" key="4">
    <source>
        <dbReference type="Proteomes" id="UP000236729"/>
    </source>
</evidence>
<name>A0A1H5ZMU4_9PSEU</name>
<proteinExistence type="predicted"/>
<protein>
    <submittedName>
        <fullName evidence="1">Uncharacterized protein</fullName>
    </submittedName>
</protein>
<evidence type="ECO:0000313" key="3">
    <source>
        <dbReference type="Proteomes" id="UP000199690"/>
    </source>
</evidence>
<organism evidence="1 4">
    <name type="scientific">Saccharopolyspora kobensis</name>
    <dbReference type="NCBI Taxonomy" id="146035"/>
    <lineage>
        <taxon>Bacteria</taxon>
        <taxon>Bacillati</taxon>
        <taxon>Actinomycetota</taxon>
        <taxon>Actinomycetes</taxon>
        <taxon>Pseudonocardiales</taxon>
        <taxon>Pseudonocardiaceae</taxon>
        <taxon>Saccharopolyspora</taxon>
    </lineage>
</organism>
<reference evidence="3 4" key="2">
    <citation type="submission" date="2016-10" db="EMBL/GenBank/DDBJ databases">
        <authorList>
            <person name="Varghese N."/>
            <person name="Submissions S."/>
        </authorList>
    </citation>
    <scope>NUCLEOTIDE SEQUENCE [LARGE SCALE GENOMIC DNA]</scope>
    <source>
        <strain evidence="4">ATCC 20501</strain>
        <strain evidence="2 3">CGMCC 4.3529</strain>
    </source>
</reference>
<accession>A0A1I2GTT5</accession>
<reference evidence="1" key="1">
    <citation type="submission" date="2016-10" db="EMBL/GenBank/DDBJ databases">
        <authorList>
            <person name="de Groot N.N."/>
        </authorList>
    </citation>
    <scope>NUCLEOTIDE SEQUENCE [LARGE SCALE GENOMIC DNA]</scope>
    <source>
        <strain evidence="1">ATCC 20501</strain>
    </source>
</reference>
<keyword evidence="3" id="KW-1185">Reference proteome</keyword>
<evidence type="ECO:0000313" key="1">
    <source>
        <dbReference type="EMBL" id="SEG36706.1"/>
    </source>
</evidence>
<gene>
    <name evidence="1" type="ORF">SAMN02982929_01859</name>
    <name evidence="2" type="ORF">SAMN05216506_12216</name>
</gene>
<dbReference type="EMBL" id="FNVB01000003">
    <property type="protein sequence ID" value="SEG36706.1"/>
    <property type="molecule type" value="Genomic_DNA"/>
</dbReference>
<dbReference type="EMBL" id="FOME01000022">
    <property type="protein sequence ID" value="SFF20648.1"/>
    <property type="molecule type" value="Genomic_DNA"/>
</dbReference>
<dbReference type="Proteomes" id="UP000236729">
    <property type="component" value="Unassembled WGS sequence"/>
</dbReference>
<sequence>MLLWWFSGLHCYAILDGHARLIAAIADNREPPILVLSRAPSEEQTRAATDKALATYRGTMSILDDPHPVADRRGAARAASHLLATQLHELKVGYALTRG</sequence>
<dbReference type="AlphaFoldDB" id="A0A1H5ZMU4"/>